<sequence>MKRSKGFYRAEEKAKHPQECLMHVAKVGNSETDNNTGLLKGWTNARRHHTLCARTQTSCTPEVLPTWTRAGKARIRTGTTLQFAISNQDSGQVVITKAYSA</sequence>
<dbReference type="EMBL" id="JAVHNR010000004">
    <property type="protein sequence ID" value="KAK6345147.1"/>
    <property type="molecule type" value="Genomic_DNA"/>
</dbReference>
<proteinExistence type="predicted"/>
<evidence type="ECO:0000313" key="1">
    <source>
        <dbReference type="EMBL" id="KAK6345147.1"/>
    </source>
</evidence>
<dbReference type="Proteomes" id="UP001313282">
    <property type="component" value="Unassembled WGS sequence"/>
</dbReference>
<comment type="caution">
    <text evidence="1">The sequence shown here is derived from an EMBL/GenBank/DDBJ whole genome shotgun (WGS) entry which is preliminary data.</text>
</comment>
<protein>
    <submittedName>
        <fullName evidence="1">Uncharacterized protein</fullName>
    </submittedName>
</protein>
<accession>A0AAN8RDK6</accession>
<organism evidence="1 2">
    <name type="scientific">Orbilia javanica</name>
    <dbReference type="NCBI Taxonomy" id="47235"/>
    <lineage>
        <taxon>Eukaryota</taxon>
        <taxon>Fungi</taxon>
        <taxon>Dikarya</taxon>
        <taxon>Ascomycota</taxon>
        <taxon>Pezizomycotina</taxon>
        <taxon>Orbiliomycetes</taxon>
        <taxon>Orbiliales</taxon>
        <taxon>Orbiliaceae</taxon>
        <taxon>Orbilia</taxon>
    </lineage>
</organism>
<keyword evidence="2" id="KW-1185">Reference proteome</keyword>
<reference evidence="1 2" key="1">
    <citation type="submission" date="2019-10" db="EMBL/GenBank/DDBJ databases">
        <authorList>
            <person name="Palmer J.M."/>
        </authorList>
    </citation>
    <scope>NUCLEOTIDE SEQUENCE [LARGE SCALE GENOMIC DNA]</scope>
    <source>
        <strain evidence="1 2">TWF718</strain>
    </source>
</reference>
<dbReference type="AlphaFoldDB" id="A0AAN8RDK6"/>
<evidence type="ECO:0000313" key="2">
    <source>
        <dbReference type="Proteomes" id="UP001313282"/>
    </source>
</evidence>
<gene>
    <name evidence="1" type="ORF">TWF718_007076</name>
</gene>
<name>A0AAN8RDK6_9PEZI</name>